<gene>
    <name evidence="2" type="ORF">UX03_C0018G0010</name>
</gene>
<dbReference type="EMBL" id="LCKQ01000018">
    <property type="protein sequence ID" value="KKU03552.1"/>
    <property type="molecule type" value="Genomic_DNA"/>
</dbReference>
<feature type="transmembrane region" description="Helical" evidence="1">
    <location>
        <begin position="35"/>
        <end position="55"/>
    </location>
</feature>
<dbReference type="Proteomes" id="UP000034086">
    <property type="component" value="Unassembled WGS sequence"/>
</dbReference>
<organism evidence="2 3">
    <name type="scientific">Candidatus Woesebacteria bacterium GW2011_GWE1_45_18</name>
    <dbReference type="NCBI Taxonomy" id="1618598"/>
    <lineage>
        <taxon>Bacteria</taxon>
        <taxon>Candidatus Woeseibacteriota</taxon>
    </lineage>
</organism>
<reference evidence="2 3" key="1">
    <citation type="journal article" date="2015" name="Nature">
        <title>rRNA introns, odd ribosomes, and small enigmatic genomes across a large radiation of phyla.</title>
        <authorList>
            <person name="Brown C.T."/>
            <person name="Hug L.A."/>
            <person name="Thomas B.C."/>
            <person name="Sharon I."/>
            <person name="Castelle C.J."/>
            <person name="Singh A."/>
            <person name="Wilkins M.J."/>
            <person name="Williams K.H."/>
            <person name="Banfield J.F."/>
        </authorList>
    </citation>
    <scope>NUCLEOTIDE SEQUENCE [LARGE SCALE GENOMIC DNA]</scope>
</reference>
<evidence type="ECO:0000313" key="3">
    <source>
        <dbReference type="Proteomes" id="UP000034086"/>
    </source>
</evidence>
<proteinExistence type="predicted"/>
<keyword evidence="1" id="KW-1133">Transmembrane helix</keyword>
<protein>
    <submittedName>
        <fullName evidence="2">Uncharacterized protein</fullName>
    </submittedName>
</protein>
<evidence type="ECO:0000256" key="1">
    <source>
        <dbReference type="SAM" id="Phobius"/>
    </source>
</evidence>
<dbReference type="AlphaFoldDB" id="A0A0G1M601"/>
<keyword evidence="1" id="KW-0812">Transmembrane</keyword>
<sequence length="157" mass="16549">MIFCFCDIVEGMEQQGVPQTPVLKKFPKFDFKSNLPLIVGAVLVVLAGVGTGWLLSGSRGGATPTVPGAETGLKEAGLADEATFKDTADGILEEGGVDGEGTHHLVRSGEASQNVYLTSTVIDLQSFVGKKVQVWGQTISAREAGWLMDVGKIKVVE</sequence>
<evidence type="ECO:0000313" key="2">
    <source>
        <dbReference type="EMBL" id="KKU03552.1"/>
    </source>
</evidence>
<keyword evidence="1" id="KW-0472">Membrane</keyword>
<accession>A0A0G1M601</accession>
<name>A0A0G1M601_9BACT</name>
<comment type="caution">
    <text evidence="2">The sequence shown here is derived from an EMBL/GenBank/DDBJ whole genome shotgun (WGS) entry which is preliminary data.</text>
</comment>